<dbReference type="Proteomes" id="UP001320420">
    <property type="component" value="Unassembled WGS sequence"/>
</dbReference>
<proteinExistence type="predicted"/>
<gene>
    <name evidence="3" type="ORF">SLS62_000913</name>
</gene>
<dbReference type="GO" id="GO:0016787">
    <property type="term" value="F:hydrolase activity"/>
    <property type="evidence" value="ECO:0007669"/>
    <property type="project" value="UniProtKB-KW"/>
</dbReference>
<evidence type="ECO:0000313" key="3">
    <source>
        <dbReference type="EMBL" id="KAK7756897.1"/>
    </source>
</evidence>
<evidence type="ECO:0000256" key="1">
    <source>
        <dbReference type="ARBA" id="ARBA00022801"/>
    </source>
</evidence>
<dbReference type="InterPro" id="IPR029058">
    <property type="entry name" value="AB_hydrolase_fold"/>
</dbReference>
<organism evidence="3 4">
    <name type="scientific">Diatrype stigma</name>
    <dbReference type="NCBI Taxonomy" id="117547"/>
    <lineage>
        <taxon>Eukaryota</taxon>
        <taxon>Fungi</taxon>
        <taxon>Dikarya</taxon>
        <taxon>Ascomycota</taxon>
        <taxon>Pezizomycotina</taxon>
        <taxon>Sordariomycetes</taxon>
        <taxon>Xylariomycetidae</taxon>
        <taxon>Xylariales</taxon>
        <taxon>Diatrypaceae</taxon>
        <taxon>Diatrype</taxon>
    </lineage>
</organism>
<sequence>MALKWDPEYLAWRSAINAPPRPVYDDPFEFRDAAHKAHTSMFASFPYPAEVERSDHTVTSADGAEIKVLRLATAAHRAAAPAPAAQESASASAPPLPPQPAVVFAFGGGLVAGSAVTWAPWVAQEVKATDVQFFVVDYRLAPENRAPGGAEDVYAALAWVSAHAASLGVDPARIAVAGASAGGCHAAGAALLARDRGLAPPLAKQVLMYPMLDDRTGARPAGAAADAEGDEARDQKSPLAPFLTWTPRNNRMGWAAYLGADKAGDPDADVSPYGAPGRVADLAGLPSTYVEVGNLDLFRDEDIDYVARLAKANVDVEFHLYPGLPHGFGAAANLAVTKNAKANLVKAYRSF</sequence>
<dbReference type="SUPFAM" id="SSF53474">
    <property type="entry name" value="alpha/beta-Hydrolases"/>
    <property type="match status" value="1"/>
</dbReference>
<feature type="domain" description="Alpha/beta hydrolase fold-3" evidence="2">
    <location>
        <begin position="102"/>
        <end position="328"/>
    </location>
</feature>
<dbReference type="PANTHER" id="PTHR48081">
    <property type="entry name" value="AB HYDROLASE SUPERFAMILY PROTEIN C4A8.06C"/>
    <property type="match status" value="1"/>
</dbReference>
<dbReference type="PANTHER" id="PTHR48081:SF8">
    <property type="entry name" value="ALPHA_BETA HYDROLASE FOLD-3 DOMAIN-CONTAINING PROTEIN-RELATED"/>
    <property type="match status" value="1"/>
</dbReference>
<evidence type="ECO:0000259" key="2">
    <source>
        <dbReference type="Pfam" id="PF07859"/>
    </source>
</evidence>
<comment type="caution">
    <text evidence="3">The sequence shown here is derived from an EMBL/GenBank/DDBJ whole genome shotgun (WGS) entry which is preliminary data.</text>
</comment>
<keyword evidence="1" id="KW-0378">Hydrolase</keyword>
<dbReference type="AlphaFoldDB" id="A0AAN9V0R6"/>
<dbReference type="EMBL" id="JAKJXP020000004">
    <property type="protein sequence ID" value="KAK7756897.1"/>
    <property type="molecule type" value="Genomic_DNA"/>
</dbReference>
<reference evidence="3 4" key="1">
    <citation type="submission" date="2024-02" db="EMBL/GenBank/DDBJ databases">
        <title>De novo assembly and annotation of 12 fungi associated with fruit tree decline syndrome in Ontario, Canada.</title>
        <authorList>
            <person name="Sulman M."/>
            <person name="Ellouze W."/>
            <person name="Ilyukhin E."/>
        </authorList>
    </citation>
    <scope>NUCLEOTIDE SEQUENCE [LARGE SCALE GENOMIC DNA]</scope>
    <source>
        <strain evidence="3 4">M11/M66-122</strain>
    </source>
</reference>
<dbReference type="InterPro" id="IPR050300">
    <property type="entry name" value="GDXG_lipolytic_enzyme"/>
</dbReference>
<dbReference type="Gene3D" id="3.40.50.1820">
    <property type="entry name" value="alpha/beta hydrolase"/>
    <property type="match status" value="1"/>
</dbReference>
<dbReference type="Pfam" id="PF07859">
    <property type="entry name" value="Abhydrolase_3"/>
    <property type="match status" value="1"/>
</dbReference>
<evidence type="ECO:0000313" key="4">
    <source>
        <dbReference type="Proteomes" id="UP001320420"/>
    </source>
</evidence>
<accession>A0AAN9V0R6</accession>
<keyword evidence="4" id="KW-1185">Reference proteome</keyword>
<dbReference type="InterPro" id="IPR013094">
    <property type="entry name" value="AB_hydrolase_3"/>
</dbReference>
<protein>
    <recommendedName>
        <fullName evidence="2">Alpha/beta hydrolase fold-3 domain-containing protein</fullName>
    </recommendedName>
</protein>
<name>A0AAN9V0R6_9PEZI</name>